<dbReference type="PROSITE" id="PS51186">
    <property type="entry name" value="GNAT"/>
    <property type="match status" value="1"/>
</dbReference>
<keyword evidence="2" id="KW-0808">Transferase</keyword>
<dbReference type="AlphaFoldDB" id="A0A5N6MS22"/>
<gene>
    <name evidence="2" type="ORF">GD627_02070</name>
</gene>
<dbReference type="PANTHER" id="PTHR39173:SF1">
    <property type="entry name" value="ACETYLTRANSFERASE"/>
    <property type="match status" value="1"/>
</dbReference>
<keyword evidence="3" id="KW-1185">Reference proteome</keyword>
<feature type="domain" description="N-acetyltransferase" evidence="1">
    <location>
        <begin position="17"/>
        <end position="162"/>
    </location>
</feature>
<reference evidence="2 3" key="1">
    <citation type="submission" date="2019-08" db="EMBL/GenBank/DDBJ databases">
        <title>Arthrobacter sp. nov., isolated from plateau pika and Tibetan wild ass.</title>
        <authorList>
            <person name="Ge Y."/>
        </authorList>
    </citation>
    <scope>NUCLEOTIDE SEQUENCE [LARGE SCALE GENOMIC DNA]</scope>
    <source>
        <strain evidence="2 3">785</strain>
    </source>
</reference>
<dbReference type="RefSeq" id="WP_152271154.1">
    <property type="nucleotide sequence ID" value="NZ_VTFX01000001.1"/>
</dbReference>
<dbReference type="Gene3D" id="3.40.630.30">
    <property type="match status" value="1"/>
</dbReference>
<dbReference type="GO" id="GO:0016747">
    <property type="term" value="F:acyltransferase activity, transferring groups other than amino-acyl groups"/>
    <property type="evidence" value="ECO:0007669"/>
    <property type="project" value="InterPro"/>
</dbReference>
<evidence type="ECO:0000313" key="2">
    <source>
        <dbReference type="EMBL" id="KAD4059894.1"/>
    </source>
</evidence>
<accession>A0A5N6MS22</accession>
<dbReference type="Pfam" id="PF13302">
    <property type="entry name" value="Acetyltransf_3"/>
    <property type="match status" value="1"/>
</dbReference>
<dbReference type="EMBL" id="VTFX01000001">
    <property type="protein sequence ID" value="KAD4059894.1"/>
    <property type="molecule type" value="Genomic_DNA"/>
</dbReference>
<evidence type="ECO:0000313" key="3">
    <source>
        <dbReference type="Proteomes" id="UP000326852"/>
    </source>
</evidence>
<dbReference type="Proteomes" id="UP000326852">
    <property type="component" value="Unassembled WGS sequence"/>
</dbReference>
<dbReference type="CDD" id="cd04301">
    <property type="entry name" value="NAT_SF"/>
    <property type="match status" value="1"/>
</dbReference>
<proteinExistence type="predicted"/>
<name>A0A5N6MS22_9MICC</name>
<organism evidence="2 3">
    <name type="scientific">Arthrobacter yangruifuii</name>
    <dbReference type="NCBI Taxonomy" id="2606616"/>
    <lineage>
        <taxon>Bacteria</taxon>
        <taxon>Bacillati</taxon>
        <taxon>Actinomycetota</taxon>
        <taxon>Actinomycetes</taxon>
        <taxon>Micrococcales</taxon>
        <taxon>Micrococcaceae</taxon>
        <taxon>Arthrobacter</taxon>
    </lineage>
</organism>
<comment type="caution">
    <text evidence="2">The sequence shown here is derived from an EMBL/GenBank/DDBJ whole genome shotgun (WGS) entry which is preliminary data.</text>
</comment>
<sequence length="162" mass="17360">MPKLIAPTASLEAAWRKAHAEWGPGVHEDGFGLRPGDDVETAAGFAAWLRRLASDAGCTYRWIVDDGQVLGGIALRHGDGEAVQRTGHIGYGIRPSARRQGHAAEALRAMLAEARRQGLNQVVLICGRNNSASARTIERAGGTLAGNDDGGRLRRYLINTRP</sequence>
<dbReference type="SUPFAM" id="SSF55729">
    <property type="entry name" value="Acyl-CoA N-acyltransferases (Nat)"/>
    <property type="match status" value="1"/>
</dbReference>
<evidence type="ECO:0000259" key="1">
    <source>
        <dbReference type="PROSITE" id="PS51186"/>
    </source>
</evidence>
<dbReference type="PANTHER" id="PTHR39173">
    <property type="entry name" value="ACETYLTRANSFERASE"/>
    <property type="match status" value="1"/>
</dbReference>
<dbReference type="InterPro" id="IPR016181">
    <property type="entry name" value="Acyl_CoA_acyltransferase"/>
</dbReference>
<dbReference type="InterPro" id="IPR000182">
    <property type="entry name" value="GNAT_dom"/>
</dbReference>
<protein>
    <submittedName>
        <fullName evidence="2">GNAT family N-acetyltransferase</fullName>
    </submittedName>
</protein>